<dbReference type="RefSeq" id="WP_343045360.1">
    <property type="nucleotide sequence ID" value="NZ_BAABLC010000001.1"/>
</dbReference>
<feature type="compositionally biased region" description="Basic and acidic residues" evidence="1">
    <location>
        <begin position="115"/>
        <end position="129"/>
    </location>
</feature>
<dbReference type="AlphaFoldDB" id="A0A7Y9EW28"/>
<evidence type="ECO:0000313" key="4">
    <source>
        <dbReference type="Proteomes" id="UP000552045"/>
    </source>
</evidence>
<protein>
    <recommendedName>
        <fullName evidence="5">Amino acid transporter</fullName>
    </recommendedName>
</protein>
<dbReference type="EMBL" id="JACCBH010000001">
    <property type="protein sequence ID" value="NYD54140.1"/>
    <property type="molecule type" value="Genomic_DNA"/>
</dbReference>
<evidence type="ECO:0000256" key="2">
    <source>
        <dbReference type="SAM" id="Phobius"/>
    </source>
</evidence>
<evidence type="ECO:0000256" key="1">
    <source>
        <dbReference type="SAM" id="MobiDB-lite"/>
    </source>
</evidence>
<evidence type="ECO:0000313" key="3">
    <source>
        <dbReference type="EMBL" id="NYD54140.1"/>
    </source>
</evidence>
<dbReference type="PROSITE" id="PS51257">
    <property type="entry name" value="PROKAR_LIPOPROTEIN"/>
    <property type="match status" value="1"/>
</dbReference>
<feature type="transmembrane region" description="Helical" evidence="2">
    <location>
        <begin position="14"/>
        <end position="37"/>
    </location>
</feature>
<sequence>MTDKPTRRELLRPLHLLGIGFACGAFAAVVTLISTGAFTSRVVNAVAHGTYTGLTPWGLALVVGGGAFIVTLLLLAMLMLAVDPAQVVKTVDRPVLYAEEPDAAGSETTGAADGAADRPTEPGDDSTAR</sequence>
<feature type="region of interest" description="Disordered" evidence="1">
    <location>
        <begin position="99"/>
        <end position="129"/>
    </location>
</feature>
<gene>
    <name evidence="3" type="ORF">BKA02_001195</name>
</gene>
<keyword evidence="4" id="KW-1185">Reference proteome</keyword>
<name>A0A7Y9EW28_9MICO</name>
<organism evidence="3 4">
    <name type="scientific">Microbacterium pseudoresistens</name>
    <dbReference type="NCBI Taxonomy" id="640634"/>
    <lineage>
        <taxon>Bacteria</taxon>
        <taxon>Bacillati</taxon>
        <taxon>Actinomycetota</taxon>
        <taxon>Actinomycetes</taxon>
        <taxon>Micrococcales</taxon>
        <taxon>Microbacteriaceae</taxon>
        <taxon>Microbacterium</taxon>
    </lineage>
</organism>
<keyword evidence="2" id="KW-0472">Membrane</keyword>
<comment type="caution">
    <text evidence="3">The sequence shown here is derived from an EMBL/GenBank/DDBJ whole genome shotgun (WGS) entry which is preliminary data.</text>
</comment>
<evidence type="ECO:0008006" key="5">
    <source>
        <dbReference type="Google" id="ProtNLM"/>
    </source>
</evidence>
<proteinExistence type="predicted"/>
<accession>A0A7Y9EW28</accession>
<dbReference type="Proteomes" id="UP000552045">
    <property type="component" value="Unassembled WGS sequence"/>
</dbReference>
<keyword evidence="2" id="KW-1133">Transmembrane helix</keyword>
<feature type="transmembrane region" description="Helical" evidence="2">
    <location>
        <begin position="57"/>
        <end position="82"/>
    </location>
</feature>
<reference evidence="3 4" key="1">
    <citation type="submission" date="2020-07" db="EMBL/GenBank/DDBJ databases">
        <title>Sequencing the genomes of 1000 actinobacteria strains.</title>
        <authorList>
            <person name="Klenk H.-P."/>
        </authorList>
    </citation>
    <scope>NUCLEOTIDE SEQUENCE [LARGE SCALE GENOMIC DNA]</scope>
    <source>
        <strain evidence="3 4">DSM 22185</strain>
    </source>
</reference>
<keyword evidence="2" id="KW-0812">Transmembrane</keyword>